<dbReference type="SUPFAM" id="SSF49785">
    <property type="entry name" value="Galactose-binding domain-like"/>
    <property type="match status" value="1"/>
</dbReference>
<evidence type="ECO:0000313" key="2">
    <source>
        <dbReference type="EMBL" id="TEB08458.1"/>
    </source>
</evidence>
<dbReference type="Proteomes" id="UP000298324">
    <property type="component" value="Unassembled WGS sequence"/>
</dbReference>
<gene>
    <name evidence="2" type="ORF">Psch_02021</name>
</gene>
<dbReference type="RefSeq" id="WP_134217130.1">
    <property type="nucleotide sequence ID" value="NZ_QFGA01000001.1"/>
</dbReference>
<evidence type="ECO:0000313" key="3">
    <source>
        <dbReference type="Proteomes" id="UP000298324"/>
    </source>
</evidence>
<accession>A0A4Y7RHH4</accession>
<sequence length="360" mass="39613">MSVPFQYLFTETQPATCIEIKVPVVIEAVDVEQVVESTMTLPELAIKVDKILASIRDLRGTAVFVDENVSGDIVLVPLGGIPGVLREYTVKKVIVSGTIHKQIFFVNKNNEVRHTAEDLPFTKLVELRTPRKISNRNDVFIQFHNIDVDINWELQRASRLHQTAVVQLTAKVVEDRQIFVQICPRPRECPRGNLARDPGLEIWADAAHPVFWGASNVAQTTVSHAGAFAAEIGRLNPLLPGSLFQMVTRGIVGGRQYRLTFWVREDVFGAGVSDFSLTAEVVFFDHNGIQVGIGTQTVASTGIPETSYSQVQFVTPVTGTNVASAMIRFAFTPGSTNTNTVKIDDVMLECVPLTLGEAQI</sequence>
<evidence type="ECO:0000259" key="1">
    <source>
        <dbReference type="Pfam" id="PF12673"/>
    </source>
</evidence>
<keyword evidence="3" id="KW-1185">Reference proteome</keyword>
<dbReference type="InterPro" id="IPR024300">
    <property type="entry name" value="SipL_SPOCS_dom"/>
</dbReference>
<proteinExistence type="predicted"/>
<protein>
    <recommendedName>
        <fullName evidence="1">SipL SPOCS domain-containing protein</fullName>
    </recommendedName>
</protein>
<organism evidence="2 3">
    <name type="scientific">Pelotomaculum schinkii</name>
    <dbReference type="NCBI Taxonomy" id="78350"/>
    <lineage>
        <taxon>Bacteria</taxon>
        <taxon>Bacillati</taxon>
        <taxon>Bacillota</taxon>
        <taxon>Clostridia</taxon>
        <taxon>Eubacteriales</taxon>
        <taxon>Desulfotomaculaceae</taxon>
        <taxon>Pelotomaculum</taxon>
    </lineage>
</organism>
<comment type="caution">
    <text evidence="2">The sequence shown here is derived from an EMBL/GenBank/DDBJ whole genome shotgun (WGS) entry which is preliminary data.</text>
</comment>
<dbReference type="Pfam" id="PF12673">
    <property type="entry name" value="SipL"/>
    <property type="match status" value="1"/>
</dbReference>
<dbReference type="Gene3D" id="2.60.120.260">
    <property type="entry name" value="Galactose-binding domain-like"/>
    <property type="match status" value="1"/>
</dbReference>
<dbReference type="InterPro" id="IPR008979">
    <property type="entry name" value="Galactose-bd-like_sf"/>
</dbReference>
<reference evidence="2 3" key="1">
    <citation type="journal article" date="2018" name="Environ. Microbiol.">
        <title>Novel energy conservation strategies and behaviour of Pelotomaculum schinkii driving syntrophic propionate catabolism.</title>
        <authorList>
            <person name="Hidalgo-Ahumada C.A.P."/>
            <person name="Nobu M.K."/>
            <person name="Narihiro T."/>
            <person name="Tamaki H."/>
            <person name="Liu W.T."/>
            <person name="Kamagata Y."/>
            <person name="Stams A.J.M."/>
            <person name="Imachi H."/>
            <person name="Sousa D.Z."/>
        </authorList>
    </citation>
    <scope>NUCLEOTIDE SEQUENCE [LARGE SCALE GENOMIC DNA]</scope>
    <source>
        <strain evidence="2 3">HH</strain>
    </source>
</reference>
<name>A0A4Y7RHH4_9FIRM</name>
<feature type="domain" description="SipL SPOCS" evidence="1">
    <location>
        <begin position="91"/>
        <end position="149"/>
    </location>
</feature>
<dbReference type="EMBL" id="QFGA01000001">
    <property type="protein sequence ID" value="TEB08458.1"/>
    <property type="molecule type" value="Genomic_DNA"/>
</dbReference>
<dbReference type="AlphaFoldDB" id="A0A4Y7RHH4"/>